<protein>
    <submittedName>
        <fullName evidence="6">ATPase</fullName>
    </submittedName>
</protein>
<evidence type="ECO:0000256" key="4">
    <source>
        <dbReference type="SAM" id="MobiDB-lite"/>
    </source>
</evidence>
<dbReference type="InterPro" id="IPR023335">
    <property type="entry name" value="ATP12_ortho_dom_sf"/>
</dbReference>
<name>A0A433XFY5_9HYPH</name>
<dbReference type="InterPro" id="IPR011419">
    <property type="entry name" value="ATP12_ATP_synth-F1-assembly"/>
</dbReference>
<keyword evidence="7" id="KW-1185">Reference proteome</keyword>
<dbReference type="OrthoDB" id="9797825at2"/>
<dbReference type="EMBL" id="RZNJ01000002">
    <property type="protein sequence ID" value="RUT32970.1"/>
    <property type="molecule type" value="Genomic_DNA"/>
</dbReference>
<organism evidence="6 7">
    <name type="scientific">Arsenicitalea aurantiaca</name>
    <dbReference type="NCBI Taxonomy" id="1783274"/>
    <lineage>
        <taxon>Bacteria</taxon>
        <taxon>Pseudomonadati</taxon>
        <taxon>Pseudomonadota</taxon>
        <taxon>Alphaproteobacteria</taxon>
        <taxon>Hyphomicrobiales</taxon>
        <taxon>Devosiaceae</taxon>
        <taxon>Arsenicitalea</taxon>
    </lineage>
</organism>
<evidence type="ECO:0000256" key="5">
    <source>
        <dbReference type="SAM" id="Phobius"/>
    </source>
</evidence>
<evidence type="ECO:0000313" key="6">
    <source>
        <dbReference type="EMBL" id="RUT32970.1"/>
    </source>
</evidence>
<dbReference type="SUPFAM" id="SSF160909">
    <property type="entry name" value="ATP12-like"/>
    <property type="match status" value="1"/>
</dbReference>
<keyword evidence="5" id="KW-1133">Transmembrane helix</keyword>
<dbReference type="RefSeq" id="WP_127187927.1">
    <property type="nucleotide sequence ID" value="NZ_RZNJ01000002.1"/>
</dbReference>
<evidence type="ECO:0000313" key="7">
    <source>
        <dbReference type="Proteomes" id="UP000281547"/>
    </source>
</evidence>
<sequence length="259" mass="28254">MGNLLDDAGTPRDDGYSRAQKHVTPELPKRFYKASGVGVVEGGFVVTLDGKATRTPGKVPVIVPAAGIATLMAEEWGAQGERIDPRTMPVVRLVNSAMESGEAMIPAFRDEIIRYAGNDLLLYRADSPRELVADQEAIWDAALVKLARHFSISFQPTIGIVHQPQPAATLTHLREAIEGEGLLVLTALVSITGLTGSGLLAIGLWHRLFTADHVWQAAHVDEDYQARLWGEVEEATAKRAERRREFDAAIAVLDMLRAD</sequence>
<accession>A0A433XFY5</accession>
<dbReference type="Pfam" id="PF07542">
    <property type="entry name" value="ATP12"/>
    <property type="match status" value="1"/>
</dbReference>
<feature type="transmembrane region" description="Helical" evidence="5">
    <location>
        <begin position="182"/>
        <end position="205"/>
    </location>
</feature>
<dbReference type="Gene3D" id="3.30.2180.10">
    <property type="entry name" value="ATP12-like"/>
    <property type="match status" value="1"/>
</dbReference>
<dbReference type="PANTHER" id="PTHR21013">
    <property type="entry name" value="ATP SYNTHASE MITOCHONDRIAL F1 COMPLEX ASSEMBLY FACTOR 2/ATP12 PROTEIN, MITOCHONDRIAL PRECURSOR"/>
    <property type="match status" value="1"/>
</dbReference>
<comment type="similarity">
    <text evidence="1">Belongs to the ATP12 family.</text>
</comment>
<dbReference type="PANTHER" id="PTHR21013:SF10">
    <property type="entry name" value="ATP SYNTHASE MITOCHONDRIAL F1 COMPLEX ASSEMBLY FACTOR 2"/>
    <property type="match status" value="1"/>
</dbReference>
<evidence type="ECO:0000256" key="3">
    <source>
        <dbReference type="ARBA" id="ARBA00023186"/>
    </source>
</evidence>
<comment type="caution">
    <text evidence="6">The sequence shown here is derived from an EMBL/GenBank/DDBJ whole genome shotgun (WGS) entry which is preliminary data.</text>
</comment>
<evidence type="ECO:0000256" key="1">
    <source>
        <dbReference type="ARBA" id="ARBA00008231"/>
    </source>
</evidence>
<dbReference type="AlphaFoldDB" id="A0A433XFY5"/>
<keyword evidence="5" id="KW-0812">Transmembrane</keyword>
<keyword evidence="5" id="KW-0472">Membrane</keyword>
<dbReference type="InterPro" id="IPR042272">
    <property type="entry name" value="ATP12_ATP_synth-F1-assembly_N"/>
</dbReference>
<keyword evidence="2" id="KW-0809">Transit peptide</keyword>
<reference evidence="6 7" key="1">
    <citation type="journal article" date="2016" name="Int. J. Syst. Evol. Microbiol.">
        <title>Arsenicitalea aurantiaca gen. nov., sp. nov., a new member of the family Hyphomicrobiaceae, isolated from high-arsenic sediment.</title>
        <authorList>
            <person name="Mu Y."/>
            <person name="Zhou L."/>
            <person name="Zeng X.C."/>
            <person name="Liu L."/>
            <person name="Pan Y."/>
            <person name="Chen X."/>
            <person name="Wang J."/>
            <person name="Li S."/>
            <person name="Li W.J."/>
            <person name="Wang Y."/>
        </authorList>
    </citation>
    <scope>NUCLEOTIDE SEQUENCE [LARGE SCALE GENOMIC DNA]</scope>
    <source>
        <strain evidence="6 7">42-50</strain>
    </source>
</reference>
<dbReference type="Proteomes" id="UP000281547">
    <property type="component" value="Unassembled WGS sequence"/>
</dbReference>
<dbReference type="GO" id="GO:0043461">
    <property type="term" value="P:proton-transporting ATP synthase complex assembly"/>
    <property type="evidence" value="ECO:0007669"/>
    <property type="project" value="InterPro"/>
</dbReference>
<evidence type="ECO:0000256" key="2">
    <source>
        <dbReference type="ARBA" id="ARBA00022946"/>
    </source>
</evidence>
<feature type="region of interest" description="Disordered" evidence="4">
    <location>
        <begin position="1"/>
        <end position="21"/>
    </location>
</feature>
<keyword evidence="3" id="KW-0143">Chaperone</keyword>
<dbReference type="Gene3D" id="1.10.3580.10">
    <property type="entry name" value="ATP12 ATPase"/>
    <property type="match status" value="1"/>
</dbReference>
<gene>
    <name evidence="6" type="ORF">EMQ25_07540</name>
</gene>
<proteinExistence type="inferred from homology"/>